<organism evidence="3 4">
    <name type="scientific">Mucilaginibacter conchicola</name>
    <dbReference type="NCBI Taxonomy" id="2303333"/>
    <lineage>
        <taxon>Bacteria</taxon>
        <taxon>Pseudomonadati</taxon>
        <taxon>Bacteroidota</taxon>
        <taxon>Sphingobacteriia</taxon>
        <taxon>Sphingobacteriales</taxon>
        <taxon>Sphingobacteriaceae</taxon>
        <taxon>Mucilaginibacter</taxon>
    </lineage>
</organism>
<evidence type="ECO:0000313" key="3">
    <source>
        <dbReference type="EMBL" id="RFZ95093.1"/>
    </source>
</evidence>
<dbReference type="OrthoDB" id="9814399at2"/>
<dbReference type="Proteomes" id="UP000264217">
    <property type="component" value="Unassembled WGS sequence"/>
</dbReference>
<evidence type="ECO:0000313" key="4">
    <source>
        <dbReference type="Proteomes" id="UP000264217"/>
    </source>
</evidence>
<protein>
    <submittedName>
        <fullName evidence="3">DUF2147 domain-containing protein</fullName>
    </submittedName>
</protein>
<dbReference type="PANTHER" id="PTHR36919:SF2">
    <property type="entry name" value="BLL6627 PROTEIN"/>
    <property type="match status" value="1"/>
</dbReference>
<dbReference type="InterPro" id="IPR019223">
    <property type="entry name" value="DUF2147"/>
</dbReference>
<name>A0A372NYA7_9SPHI</name>
<dbReference type="Gene3D" id="2.40.128.520">
    <property type="match status" value="1"/>
</dbReference>
<accession>A0A372NYA7</accession>
<dbReference type="Pfam" id="PF09917">
    <property type="entry name" value="DUF2147"/>
    <property type="match status" value="1"/>
</dbReference>
<feature type="chain" id="PRO_5016723438" evidence="1">
    <location>
        <begin position="22"/>
        <end position="152"/>
    </location>
</feature>
<dbReference type="RefSeq" id="WP_117390650.1">
    <property type="nucleotide sequence ID" value="NZ_QWDC01000001.1"/>
</dbReference>
<gene>
    <name evidence="3" type="ORF">D0C36_06080</name>
</gene>
<dbReference type="EMBL" id="QWDC01000001">
    <property type="protein sequence ID" value="RFZ95093.1"/>
    <property type="molecule type" value="Genomic_DNA"/>
</dbReference>
<evidence type="ECO:0000259" key="2">
    <source>
        <dbReference type="Pfam" id="PF09917"/>
    </source>
</evidence>
<dbReference type="PANTHER" id="PTHR36919">
    <property type="entry name" value="BLR1215 PROTEIN"/>
    <property type="match status" value="1"/>
</dbReference>
<dbReference type="AlphaFoldDB" id="A0A372NYA7"/>
<reference evidence="3 4" key="1">
    <citation type="submission" date="2018-08" db="EMBL/GenBank/DDBJ databases">
        <title>Mucilaginibacter sp. MYSH2.</title>
        <authorList>
            <person name="Seo T."/>
        </authorList>
    </citation>
    <scope>NUCLEOTIDE SEQUENCE [LARGE SCALE GENOMIC DNA]</scope>
    <source>
        <strain evidence="3 4">MYSH2</strain>
    </source>
</reference>
<proteinExistence type="predicted"/>
<feature type="domain" description="DUF2147" evidence="2">
    <location>
        <begin position="34"/>
        <end position="151"/>
    </location>
</feature>
<sequence length="152" mass="17646">MTKRFLSIFCIIMLYSSTNYSTPNHASVDEMVCGRWQLIDDALTVQVYREGGEFKAKIIAFDDHDDTKPMDYWTDDLNPDPALRSRKILGMNVVEKLTYNPSTNTWEDGIIYDAKHGRHWNSSAYLTKDGLLKVKGYWHVKFIGKTLTFKRI</sequence>
<keyword evidence="4" id="KW-1185">Reference proteome</keyword>
<evidence type="ECO:0000256" key="1">
    <source>
        <dbReference type="SAM" id="SignalP"/>
    </source>
</evidence>
<keyword evidence="1" id="KW-0732">Signal</keyword>
<feature type="signal peptide" evidence="1">
    <location>
        <begin position="1"/>
        <end position="21"/>
    </location>
</feature>
<comment type="caution">
    <text evidence="3">The sequence shown here is derived from an EMBL/GenBank/DDBJ whole genome shotgun (WGS) entry which is preliminary data.</text>
</comment>